<dbReference type="Pfam" id="PF00072">
    <property type="entry name" value="Response_reg"/>
    <property type="match status" value="1"/>
</dbReference>
<proteinExistence type="predicted"/>
<dbReference type="Gene3D" id="3.30.450.20">
    <property type="entry name" value="PAS domain"/>
    <property type="match status" value="1"/>
</dbReference>
<name>A0A9J6QSZ5_9FIRM</name>
<dbReference type="SUPFAM" id="SSF52172">
    <property type="entry name" value="CheY-like"/>
    <property type="match status" value="1"/>
</dbReference>
<evidence type="ECO:0000259" key="5">
    <source>
        <dbReference type="PROSITE" id="PS50110"/>
    </source>
</evidence>
<feature type="domain" description="PAS" evidence="6">
    <location>
        <begin position="12"/>
        <end position="87"/>
    </location>
</feature>
<comment type="caution">
    <text evidence="8">The sequence shown here is derived from an EMBL/GenBank/DDBJ whole genome shotgun (WGS) entry which is preliminary data.</text>
</comment>
<dbReference type="InterPro" id="IPR001789">
    <property type="entry name" value="Sig_transdc_resp-reg_receiver"/>
</dbReference>
<evidence type="ECO:0000313" key="9">
    <source>
        <dbReference type="Proteomes" id="UP001065549"/>
    </source>
</evidence>
<dbReference type="EMBL" id="JAOSHN010000001">
    <property type="protein sequence ID" value="MCU7376813.1"/>
    <property type="molecule type" value="Genomic_DNA"/>
</dbReference>
<dbReference type="InterPro" id="IPR011006">
    <property type="entry name" value="CheY-like_superfamily"/>
</dbReference>
<dbReference type="PANTHER" id="PTHR44591:SF3">
    <property type="entry name" value="RESPONSE REGULATORY DOMAIN-CONTAINING PROTEIN"/>
    <property type="match status" value="1"/>
</dbReference>
<evidence type="ECO:0000313" key="8">
    <source>
        <dbReference type="EMBL" id="MCU7379362.1"/>
    </source>
</evidence>
<evidence type="ECO:0000256" key="1">
    <source>
        <dbReference type="ARBA" id="ARBA00018672"/>
    </source>
</evidence>
<comment type="caution">
    <text evidence="4">Lacks conserved residue(s) required for the propagation of feature annotation.</text>
</comment>
<evidence type="ECO:0000313" key="7">
    <source>
        <dbReference type="EMBL" id="MCU7376813.1"/>
    </source>
</evidence>
<evidence type="ECO:0000256" key="3">
    <source>
        <dbReference type="ARBA" id="ARBA00024867"/>
    </source>
</evidence>
<feature type="domain" description="Response regulatory" evidence="5">
    <location>
        <begin position="142"/>
        <end position="263"/>
    </location>
</feature>
<dbReference type="InterPro" id="IPR013655">
    <property type="entry name" value="PAS_fold_3"/>
</dbReference>
<dbReference type="EMBL" id="JAOSHN010000005">
    <property type="protein sequence ID" value="MCU7379362.1"/>
    <property type="molecule type" value="Genomic_DNA"/>
</dbReference>
<evidence type="ECO:0000256" key="4">
    <source>
        <dbReference type="PROSITE-ProRule" id="PRU00169"/>
    </source>
</evidence>
<dbReference type="SMART" id="SM00086">
    <property type="entry name" value="PAC"/>
    <property type="match status" value="1"/>
</dbReference>
<sequence>MDKNIFHDFENNRQYTAELLDGITYGVSLFMLSDELKFLHFNRAADDMFGYEKGGLLALTCDDSLSIFHPDYVDRLYSQIIATMRDGKLFNYDCRILCKDGTYKWTNLSAELVQQKEGGRLYFYCVLSPIEAPRHSLLEGCHFLVAAGDSWDRHILTDLIESMGGTCETSVNGLEALDLFSGSEEDPYCAIFIGSKLTGMNGFELSKEIRHSDHPAGGEIPLILLISEDDQETIPAAEEIGINLFLQKPLEQAAIRSFLNHLAHSVFSHT</sequence>
<dbReference type="InterPro" id="IPR001610">
    <property type="entry name" value="PAC"/>
</dbReference>
<accession>A0A9J6QSZ5</accession>
<comment type="function">
    <text evidence="3">May play the central regulatory role in sporulation. It may be an element of the effector pathway responsible for the activation of sporulation genes in response to nutritional stress. Spo0A may act in concert with spo0H (a sigma factor) to control the expression of some genes that are critical to the sporulation process.</text>
</comment>
<dbReference type="RefSeq" id="WP_253020432.1">
    <property type="nucleotide sequence ID" value="NZ_JAJAGH010000005.1"/>
</dbReference>
<dbReference type="PANTHER" id="PTHR44591">
    <property type="entry name" value="STRESS RESPONSE REGULATOR PROTEIN 1"/>
    <property type="match status" value="1"/>
</dbReference>
<keyword evidence="9" id="KW-1185">Reference proteome</keyword>
<dbReference type="InterPro" id="IPR050595">
    <property type="entry name" value="Bact_response_regulator"/>
</dbReference>
<dbReference type="NCBIfam" id="TIGR00229">
    <property type="entry name" value="sensory_box"/>
    <property type="match status" value="1"/>
</dbReference>
<dbReference type="Gene3D" id="3.40.50.2300">
    <property type="match status" value="1"/>
</dbReference>
<dbReference type="Pfam" id="PF08447">
    <property type="entry name" value="PAS_3"/>
    <property type="match status" value="1"/>
</dbReference>
<dbReference type="Proteomes" id="UP001065549">
    <property type="component" value="Unassembled WGS sequence"/>
</dbReference>
<protein>
    <recommendedName>
        <fullName evidence="1">Stage 0 sporulation protein A homolog</fullName>
    </recommendedName>
</protein>
<dbReference type="CDD" id="cd00130">
    <property type="entry name" value="PAS"/>
    <property type="match status" value="1"/>
</dbReference>
<dbReference type="PROSITE" id="PS50110">
    <property type="entry name" value="RESPONSE_REGULATORY"/>
    <property type="match status" value="1"/>
</dbReference>
<reference evidence="8" key="1">
    <citation type="submission" date="2022-09" db="EMBL/GenBank/DDBJ databases">
        <title>Culturomic study of gut microbiota in children with autism spectrum disorder.</title>
        <authorList>
            <person name="Efimov B.A."/>
            <person name="Chaplin A.V."/>
            <person name="Sokolova S.R."/>
            <person name="Pikina A.P."/>
            <person name="Korzhanova M."/>
            <person name="Belova V."/>
            <person name="Korostin D."/>
        </authorList>
    </citation>
    <scope>NUCLEOTIDE SEQUENCE</scope>
    <source>
        <strain evidence="8">ASD5510</strain>
    </source>
</reference>
<evidence type="ECO:0000256" key="2">
    <source>
        <dbReference type="ARBA" id="ARBA00022553"/>
    </source>
</evidence>
<dbReference type="GO" id="GO:0000160">
    <property type="term" value="P:phosphorelay signal transduction system"/>
    <property type="evidence" value="ECO:0007669"/>
    <property type="project" value="InterPro"/>
</dbReference>
<dbReference type="PROSITE" id="PS50112">
    <property type="entry name" value="PAS"/>
    <property type="match status" value="1"/>
</dbReference>
<evidence type="ECO:0000259" key="6">
    <source>
        <dbReference type="PROSITE" id="PS50112"/>
    </source>
</evidence>
<organism evidence="8 9">
    <name type="scientific">Hominibacterium faecale</name>
    <dbReference type="NCBI Taxonomy" id="2839743"/>
    <lineage>
        <taxon>Bacteria</taxon>
        <taxon>Bacillati</taxon>
        <taxon>Bacillota</taxon>
        <taxon>Clostridia</taxon>
        <taxon>Peptostreptococcales</taxon>
        <taxon>Anaerovoracaceae</taxon>
        <taxon>Hominibacterium</taxon>
    </lineage>
</organism>
<dbReference type="SMART" id="SM00448">
    <property type="entry name" value="REC"/>
    <property type="match status" value="1"/>
</dbReference>
<gene>
    <name evidence="7" type="ORF">OBO34_00405</name>
    <name evidence="8" type="ORF">OBO34_13500</name>
</gene>
<keyword evidence="2" id="KW-0597">Phosphoprotein</keyword>
<dbReference type="SUPFAM" id="SSF55785">
    <property type="entry name" value="PYP-like sensor domain (PAS domain)"/>
    <property type="match status" value="1"/>
</dbReference>
<dbReference type="InterPro" id="IPR035965">
    <property type="entry name" value="PAS-like_dom_sf"/>
</dbReference>
<dbReference type="AlphaFoldDB" id="A0A9J6QSZ5"/>
<dbReference type="InterPro" id="IPR000014">
    <property type="entry name" value="PAS"/>
</dbReference>